<evidence type="ECO:0000313" key="2">
    <source>
        <dbReference type="Proteomes" id="UP000221947"/>
    </source>
</evidence>
<sequence length="351" mass="40266">MHYLDLKYANLLSNNLERFKIKSNMPYRANFRCPLCGDSQKSKIKARGWILEHNNHAYFCCHNGCGNKSFGEFLERVNPILYQEWQVEKVLDKNGLRSEPEKAALPDSAFKTEAPKFKALAAGSPLLRIKKISSLPHDHPAKQYVVNRLIPPETHFRLYYAPKFKKFVNSILPGKMEHEEKDEPRLILPFIDKKGNLFGFQGRSFVPDAFLRYITIMFDENHAKIFGMDQCDTEETYYVFEGPIDSLFIKNSIAMAGSALDPRLLPNPENAVFVFDNEPRKPEIVAKIEKCIDLGLKVALWGPKIKQKDVNDMVLKGGMSAKHVKWEIDRRTFSGLEAKLELSEWRGVKAA</sequence>
<accession>A0A0F6WBU2</accession>
<dbReference type="EMBL" id="KR052480">
    <property type="protein sequence ID" value="AKF12896.1"/>
    <property type="molecule type" value="Genomic_DNA"/>
</dbReference>
<organism evidence="1 2">
    <name type="scientific">Sinorhizobium phage phiM7</name>
    <dbReference type="NCBI Taxonomy" id="1647403"/>
    <lineage>
        <taxon>Viruses</taxon>
        <taxon>Duplodnaviria</taxon>
        <taxon>Heunggongvirae</taxon>
        <taxon>Uroviricota</taxon>
        <taxon>Caudoviricetes</taxon>
        <taxon>Emdodecavirus</taxon>
        <taxon>Emdodecavirus M7</taxon>
    </lineage>
</organism>
<gene>
    <name evidence="1" type="ORF">PHIM7_351</name>
</gene>
<keyword evidence="2" id="KW-1185">Reference proteome</keyword>
<name>A0A0F6WBU2_9CAUD</name>
<protein>
    <submittedName>
        <fullName evidence="1">DNA primase</fullName>
    </submittedName>
</protein>
<evidence type="ECO:0000313" key="1">
    <source>
        <dbReference type="EMBL" id="AKF12896.1"/>
    </source>
</evidence>
<reference evidence="1 2" key="1">
    <citation type="submission" date="2015-04" db="EMBL/GenBank/DDBJ databases">
        <authorList>
            <person name="Schouten J.T."/>
            <person name="Crockett J.T."/>
            <person name="Hodson T.S."/>
            <person name="Hyde J.R."/>
            <person name="Smith T.A."/>
            <person name="Merrill B.D."/>
            <person name="Crook M.B."/>
            <person name="Griffitts J.S."/>
            <person name="Burnett S.H."/>
            <person name="Grose J.H."/>
            <person name="Breakwell D.P."/>
        </authorList>
    </citation>
    <scope>NUCLEOTIDE SEQUENCE [LARGE SCALE GENOMIC DNA]</scope>
</reference>
<dbReference type="Proteomes" id="UP000221947">
    <property type="component" value="Segment"/>
</dbReference>
<dbReference type="HAMAP" id="MF_04157">
    <property type="entry name" value="PRIMASE_T4"/>
    <property type="match status" value="1"/>
</dbReference>
<dbReference type="InterPro" id="IPR046392">
    <property type="entry name" value="PRIMASE_T4"/>
</dbReference>
<dbReference type="SUPFAM" id="SSF56731">
    <property type="entry name" value="DNA primase core"/>
    <property type="match status" value="1"/>
</dbReference>
<proteinExistence type="inferred from homology"/>